<dbReference type="InterPro" id="IPR026935">
    <property type="entry name" value="BtrH_N"/>
</dbReference>
<evidence type="ECO:0000259" key="2">
    <source>
        <dbReference type="Pfam" id="PF16169"/>
    </source>
</evidence>
<proteinExistence type="predicted"/>
<dbReference type="GeneID" id="73903212"/>
<protein>
    <submittedName>
        <fullName evidence="3">BtrH N-terminal domain-containing protein</fullName>
    </submittedName>
</protein>
<dbReference type="Pfam" id="PF16169">
    <property type="entry name" value="DUF4872"/>
    <property type="match status" value="1"/>
</dbReference>
<evidence type="ECO:0000313" key="4">
    <source>
        <dbReference type="Proteomes" id="UP001595846"/>
    </source>
</evidence>
<accession>A0ABD5NLU2</accession>
<sequence>MSRADGYAHGTGDHCGSTSLRNLATHYGWGLDEPTCFGLASGLGFTYFDLAESPHRGFFGRPLWIEDTFFDRLGVGYDLRQPGVAPDGSTDDDRWDAIVDRLRTRTAAGDPVMVFTDIYHLAYFDTGTHFAPHTLLVVGVDGDEAILSDSEFDAPQRVPLADLRSAMASDAVFDLGYRHLVVTDSEPTVDVADAARSAIRDTAAYMLDPDAVDRPLGRGAHGVDGLRALADDVPTWPDLPDPRWTARFAYQNVERRGTGGGTFRRLYAAFLDRLVDDLPPIDVELVDRTTTLADEWTAIGTTFESASELDAATEPAFEALLSEASESLHDVADAEERLFRDLVAAVGQKV</sequence>
<comment type="caution">
    <text evidence="3">The sequence shown here is derived from an EMBL/GenBank/DDBJ whole genome shotgun (WGS) entry which is preliminary data.</text>
</comment>
<reference evidence="3 4" key="1">
    <citation type="journal article" date="2019" name="Int. J. Syst. Evol. Microbiol.">
        <title>The Global Catalogue of Microorganisms (GCM) 10K type strain sequencing project: providing services to taxonomists for standard genome sequencing and annotation.</title>
        <authorList>
            <consortium name="The Broad Institute Genomics Platform"/>
            <consortium name="The Broad Institute Genome Sequencing Center for Infectious Disease"/>
            <person name="Wu L."/>
            <person name="Ma J."/>
        </authorList>
    </citation>
    <scope>NUCLEOTIDE SEQUENCE [LARGE SCALE GENOMIC DNA]</scope>
    <source>
        <strain evidence="3 4">IBRC-M 10256</strain>
    </source>
</reference>
<evidence type="ECO:0000259" key="1">
    <source>
        <dbReference type="Pfam" id="PF14399"/>
    </source>
</evidence>
<organism evidence="3 4">
    <name type="scientific">Halovivax cerinus</name>
    <dbReference type="NCBI Taxonomy" id="1487865"/>
    <lineage>
        <taxon>Archaea</taxon>
        <taxon>Methanobacteriati</taxon>
        <taxon>Methanobacteriota</taxon>
        <taxon>Stenosarchaea group</taxon>
        <taxon>Halobacteria</taxon>
        <taxon>Halobacteriales</taxon>
        <taxon>Natrialbaceae</taxon>
        <taxon>Halovivax</taxon>
    </lineage>
</organism>
<feature type="domain" description="Butirosin biosynthesis protein H N-terminal" evidence="1">
    <location>
        <begin position="14"/>
        <end position="149"/>
    </location>
</feature>
<gene>
    <name evidence="3" type="ORF">ACFOUR_05540</name>
</gene>
<dbReference type="EMBL" id="JBHSAQ010000002">
    <property type="protein sequence ID" value="MFC3957837.1"/>
    <property type="molecule type" value="Genomic_DNA"/>
</dbReference>
<evidence type="ECO:0000313" key="3">
    <source>
        <dbReference type="EMBL" id="MFC3957837.1"/>
    </source>
</evidence>
<feature type="domain" description="DUF4872" evidence="2">
    <location>
        <begin position="162"/>
        <end position="342"/>
    </location>
</feature>
<name>A0ABD5NLU2_9EURY</name>
<keyword evidence="4" id="KW-1185">Reference proteome</keyword>
<dbReference type="Pfam" id="PF14399">
    <property type="entry name" value="BtrH_N"/>
    <property type="match status" value="1"/>
</dbReference>
<dbReference type="AlphaFoldDB" id="A0ABD5NLU2"/>
<dbReference type="RefSeq" id="WP_256530529.1">
    <property type="nucleotide sequence ID" value="NZ_CP101824.1"/>
</dbReference>
<dbReference type="Proteomes" id="UP001595846">
    <property type="component" value="Unassembled WGS sequence"/>
</dbReference>
<dbReference type="InterPro" id="IPR032369">
    <property type="entry name" value="DUF4872"/>
</dbReference>